<evidence type="ECO:0000313" key="1">
    <source>
        <dbReference type="EMBL" id="OPF73915.1"/>
    </source>
</evidence>
<dbReference type="EMBL" id="LAKD02000084">
    <property type="protein sequence ID" value="OPF73915.1"/>
    <property type="molecule type" value="Genomic_DNA"/>
</dbReference>
<comment type="caution">
    <text evidence="1">The sequence shown here is derived from an EMBL/GenBank/DDBJ whole genome shotgun (WGS) entry which is preliminary data.</text>
</comment>
<evidence type="ECO:0000313" key="2">
    <source>
        <dbReference type="Proteomes" id="UP000033615"/>
    </source>
</evidence>
<dbReference type="Proteomes" id="UP000033615">
    <property type="component" value="Unassembled WGS sequence"/>
</dbReference>
<reference evidence="1" key="1">
    <citation type="submission" date="2016-12" db="EMBL/GenBank/DDBJ databases">
        <title>Genome sequence of Streptomyces antioxidans MUSC 164.</title>
        <authorList>
            <person name="Lee L.-H."/>
            <person name="Ser H.-L."/>
        </authorList>
    </citation>
    <scope>NUCLEOTIDE SEQUENCE [LARGE SCALE GENOMIC DNA]</scope>
    <source>
        <strain evidence="1">MUSC 164</strain>
    </source>
</reference>
<proteinExistence type="predicted"/>
<accession>A0A1V4CZD3</accession>
<dbReference type="AlphaFoldDB" id="A0A1V4CZD3"/>
<sequence length="134" mass="14991">MSWDVHVARLPEGIASIDDLPDDYQSPPIRSLGYVRETIRRVMPDVDLSNPPWGILNGPTWSIELLVGRDDPVGSLLLEVRGSGDDVMEPIFLLAEAFGCEVYDTAQGAFLAGRQDTDGWRLFQRSRDWAANQF</sequence>
<gene>
    <name evidence="1" type="ORF">VT50_0227555</name>
</gene>
<protein>
    <submittedName>
        <fullName evidence="1">Uncharacterized protein</fullName>
    </submittedName>
</protein>
<organism evidence="1 2">
    <name type="scientific">Streptomyces antioxidans</name>
    <dbReference type="NCBI Taxonomy" id="1507734"/>
    <lineage>
        <taxon>Bacteria</taxon>
        <taxon>Bacillati</taxon>
        <taxon>Actinomycetota</taxon>
        <taxon>Actinomycetes</taxon>
        <taxon>Kitasatosporales</taxon>
        <taxon>Streptomycetaceae</taxon>
        <taxon>Streptomyces</taxon>
    </lineage>
</organism>
<keyword evidence="2" id="KW-1185">Reference proteome</keyword>
<name>A0A1V4CZD3_9ACTN</name>